<evidence type="ECO:0000313" key="7">
    <source>
        <dbReference type="Proteomes" id="UP000192223"/>
    </source>
</evidence>
<evidence type="ECO:0000313" key="8">
    <source>
        <dbReference type="RefSeq" id="XP_018331832.1"/>
    </source>
</evidence>
<dbReference type="PANTHER" id="PTHR46630:SF1">
    <property type="entry name" value="TETRATRICOPEPTIDE REPEAT PROTEIN 29"/>
    <property type="match status" value="1"/>
</dbReference>
<dbReference type="STRING" id="224129.A0A1W4XGD2"/>
<dbReference type="InParanoid" id="A0A1W4XGD2"/>
<dbReference type="OrthoDB" id="7594656at2759"/>
<organism evidence="7 8">
    <name type="scientific">Agrilus planipennis</name>
    <name type="common">Emerald ash borer</name>
    <name type="synonym">Agrilus marcopoli</name>
    <dbReference type="NCBI Taxonomy" id="224129"/>
    <lineage>
        <taxon>Eukaryota</taxon>
        <taxon>Metazoa</taxon>
        <taxon>Ecdysozoa</taxon>
        <taxon>Arthropoda</taxon>
        <taxon>Hexapoda</taxon>
        <taxon>Insecta</taxon>
        <taxon>Pterygota</taxon>
        <taxon>Neoptera</taxon>
        <taxon>Endopterygota</taxon>
        <taxon>Coleoptera</taxon>
        <taxon>Polyphaga</taxon>
        <taxon>Elateriformia</taxon>
        <taxon>Buprestoidea</taxon>
        <taxon>Buprestidae</taxon>
        <taxon>Agrilinae</taxon>
        <taxon>Agrilus</taxon>
    </lineage>
</organism>
<dbReference type="PANTHER" id="PTHR46630">
    <property type="entry name" value="TETRATRICOPEPTIDE REPEAT PROTEIN 29"/>
    <property type="match status" value="1"/>
</dbReference>
<dbReference type="Proteomes" id="UP000192223">
    <property type="component" value="Unplaced"/>
</dbReference>
<evidence type="ECO:0000256" key="5">
    <source>
        <dbReference type="ARBA" id="ARBA00040665"/>
    </source>
</evidence>
<reference evidence="8" key="1">
    <citation type="submission" date="2025-08" db="UniProtKB">
        <authorList>
            <consortium name="RefSeq"/>
        </authorList>
    </citation>
    <scope>IDENTIFICATION</scope>
    <source>
        <tissue evidence="8">Entire body</tissue>
    </source>
</reference>
<name>A0A1W4XGD2_AGRPL</name>
<dbReference type="GeneID" id="108741507"/>
<evidence type="ECO:0000256" key="1">
    <source>
        <dbReference type="ARBA" id="ARBA00004496"/>
    </source>
</evidence>
<dbReference type="RefSeq" id="XP_018331832.1">
    <property type="nucleotide sequence ID" value="XM_018476330.1"/>
</dbReference>
<dbReference type="KEGG" id="apln:108741507"/>
<dbReference type="GO" id="GO:0003341">
    <property type="term" value="P:cilium movement"/>
    <property type="evidence" value="ECO:0007669"/>
    <property type="project" value="TreeGrafter"/>
</dbReference>
<dbReference type="AlphaFoldDB" id="A0A1W4XGD2"/>
<dbReference type="GO" id="GO:0005929">
    <property type="term" value="C:cilium"/>
    <property type="evidence" value="ECO:0007669"/>
    <property type="project" value="TreeGrafter"/>
</dbReference>
<dbReference type="Gene3D" id="1.25.40.10">
    <property type="entry name" value="Tetratricopeptide repeat domain"/>
    <property type="match status" value="1"/>
</dbReference>
<dbReference type="GO" id="GO:0005737">
    <property type="term" value="C:cytoplasm"/>
    <property type="evidence" value="ECO:0007669"/>
    <property type="project" value="UniProtKB-SubCell"/>
</dbReference>
<proteinExistence type="predicted"/>
<keyword evidence="7" id="KW-1185">Reference proteome</keyword>
<evidence type="ECO:0000256" key="4">
    <source>
        <dbReference type="ARBA" id="ARBA00022803"/>
    </source>
</evidence>
<keyword evidence="4" id="KW-0802">TPR repeat</keyword>
<protein>
    <recommendedName>
        <fullName evidence="5">Tetratricopeptide repeat protein 29</fullName>
    </recommendedName>
</protein>
<comment type="subcellular location">
    <subcellularLocation>
        <location evidence="1">Cytoplasm</location>
    </subcellularLocation>
</comment>
<keyword evidence="2" id="KW-0963">Cytoplasm</keyword>
<keyword evidence="3" id="KW-0677">Repeat</keyword>
<evidence type="ECO:0000256" key="6">
    <source>
        <dbReference type="ARBA" id="ARBA00044739"/>
    </source>
</evidence>
<dbReference type="InterPro" id="IPR051476">
    <property type="entry name" value="Bac_ResReg_Asp_Phosphatase"/>
</dbReference>
<evidence type="ECO:0000256" key="2">
    <source>
        <dbReference type="ARBA" id="ARBA00022490"/>
    </source>
</evidence>
<evidence type="ECO:0000256" key="3">
    <source>
        <dbReference type="ARBA" id="ARBA00022737"/>
    </source>
</evidence>
<sequence>MTDLASMSLVKRDKLRKEARKKRLIEMRANLPVLTINEIRRNRIPLHEALISELNEDGYISSAHFISQLITYQKQQVEIHGEDSKIGLRPKLINFPEYLQKLYDTFKEAEIAHYEGDTTREYDIVLETAIFFAYGPEDWWWLGEQLLLQCINIIYRNTEDGGRRDATCQYLVGRFLLLHNEEVEQSMPYLDAARVQSKNTFWSAKKVLQNTTVDCSNEETIFFESCKLLYKALMITAESTRKTDPEYSAQLCSIARKRANEACFYAGEAEAYMLQGHCEFECMKYEAAILSFNNSLRKQIKAESPEGICKVRILIQKAYTKIGKYENAFECLRILLEYAKANKLAYYIGLAYRYIGEYYLHQGRACVATPNLLKSLNILHNIDALTDVEQVRNFAAISAGQELMTNYVRLIINVGQETRCKGKYIYKALGWKDTREQFWSDDELSVCSSYLFGSITPSSELEDEMDYSNLEYDMPEEETAEIDYYLDV</sequence>
<dbReference type="SUPFAM" id="SSF48452">
    <property type="entry name" value="TPR-like"/>
    <property type="match status" value="1"/>
</dbReference>
<gene>
    <name evidence="8" type="primary">LOC108741507</name>
</gene>
<dbReference type="InterPro" id="IPR011990">
    <property type="entry name" value="TPR-like_helical_dom_sf"/>
</dbReference>
<comment type="function">
    <text evidence="6">Axonemal protein which is implicated in axonemal and/or peri-axonemal structure assembly and regulates flagellum assembly and beating and therefore sperm motility.</text>
</comment>
<accession>A0A1W4XGD2</accession>